<protein>
    <submittedName>
        <fullName evidence="4">Tetratricopeptide repeat protein</fullName>
    </submittedName>
</protein>
<sequence length="389" mass="40462">MTPATARLALLEGWLRQDAGNAALRLSAFEAARGAGRLDAAALHAEAGVADGAEAGAWLHRLAQVRLAQRDVPSARALLARARAAGAPAAVVNHDLAWIAHQAGQTDHCLDLLRPHLAGADDPPLEPTVLASLQVLWLRTLQQAGRHQAALEWTVGEEAAGRLQPAGQGVASVLAWDAGELDLAERLAQAALATDAAHADALLTLASLALLRRQDAPAEAFIDRALAARPAEGRTWSLAGMASLQRGDTGQARLRFQRAIGGMPGHIGTWHGLGWACLLAGDREAALRAFERALFLDPAFGESHGAVGLAQALGGDAEAAEASLRTALKLDPACVTARYARAVMAGEASADGVPALAGRLLDRPGFFRRSLAAEVQDRVAAPPVRPSGP</sequence>
<dbReference type="RefSeq" id="WP_198349244.1">
    <property type="nucleotide sequence ID" value="NZ_WSEL01000003.1"/>
</dbReference>
<dbReference type="PANTHER" id="PTHR12558">
    <property type="entry name" value="CELL DIVISION CYCLE 16,23,27"/>
    <property type="match status" value="1"/>
</dbReference>
<name>A0A6N8IUQ5_9BURK</name>
<dbReference type="AlphaFoldDB" id="A0A6N8IUQ5"/>
<reference evidence="4 5" key="1">
    <citation type="submission" date="2019-12" db="EMBL/GenBank/DDBJ databases">
        <authorList>
            <person name="Huq M.A."/>
        </authorList>
    </citation>
    <scope>NUCLEOTIDE SEQUENCE [LARGE SCALE GENOMIC DNA]</scope>
    <source>
        <strain evidence="4 5">MAH-25</strain>
    </source>
</reference>
<organism evidence="4 5">
    <name type="scientific">Ramlibacter pinisoli</name>
    <dbReference type="NCBI Taxonomy" id="2682844"/>
    <lineage>
        <taxon>Bacteria</taxon>
        <taxon>Pseudomonadati</taxon>
        <taxon>Pseudomonadota</taxon>
        <taxon>Betaproteobacteria</taxon>
        <taxon>Burkholderiales</taxon>
        <taxon>Comamonadaceae</taxon>
        <taxon>Ramlibacter</taxon>
    </lineage>
</organism>
<keyword evidence="2 3" id="KW-0802">TPR repeat</keyword>
<evidence type="ECO:0000256" key="2">
    <source>
        <dbReference type="ARBA" id="ARBA00022803"/>
    </source>
</evidence>
<evidence type="ECO:0000313" key="4">
    <source>
        <dbReference type="EMBL" id="MVQ29736.1"/>
    </source>
</evidence>
<dbReference type="EMBL" id="WSEL01000003">
    <property type="protein sequence ID" value="MVQ29736.1"/>
    <property type="molecule type" value="Genomic_DNA"/>
</dbReference>
<dbReference type="PANTHER" id="PTHR12558:SF33">
    <property type="entry name" value="BLL7664 PROTEIN"/>
    <property type="match status" value="1"/>
</dbReference>
<dbReference type="SUPFAM" id="SSF48452">
    <property type="entry name" value="TPR-like"/>
    <property type="match status" value="1"/>
</dbReference>
<gene>
    <name evidence="4" type="ORF">GON04_09770</name>
</gene>
<dbReference type="PROSITE" id="PS50005">
    <property type="entry name" value="TPR"/>
    <property type="match status" value="1"/>
</dbReference>
<feature type="repeat" description="TPR" evidence="3">
    <location>
        <begin position="267"/>
        <end position="300"/>
    </location>
</feature>
<dbReference type="InterPro" id="IPR019734">
    <property type="entry name" value="TPR_rpt"/>
</dbReference>
<keyword evidence="5" id="KW-1185">Reference proteome</keyword>
<accession>A0A6N8IUQ5</accession>
<dbReference type="InterPro" id="IPR013105">
    <property type="entry name" value="TPR_2"/>
</dbReference>
<dbReference type="InterPro" id="IPR011990">
    <property type="entry name" value="TPR-like_helical_dom_sf"/>
</dbReference>
<dbReference type="Proteomes" id="UP000469385">
    <property type="component" value="Unassembled WGS sequence"/>
</dbReference>
<evidence type="ECO:0000256" key="1">
    <source>
        <dbReference type="ARBA" id="ARBA00022737"/>
    </source>
</evidence>
<dbReference type="Pfam" id="PF07719">
    <property type="entry name" value="TPR_2"/>
    <property type="match status" value="1"/>
</dbReference>
<evidence type="ECO:0000313" key="5">
    <source>
        <dbReference type="Proteomes" id="UP000469385"/>
    </source>
</evidence>
<dbReference type="Pfam" id="PF13181">
    <property type="entry name" value="TPR_8"/>
    <property type="match status" value="1"/>
</dbReference>
<dbReference type="Gene3D" id="1.25.40.10">
    <property type="entry name" value="Tetratricopeptide repeat domain"/>
    <property type="match status" value="1"/>
</dbReference>
<comment type="caution">
    <text evidence="4">The sequence shown here is derived from an EMBL/GenBank/DDBJ whole genome shotgun (WGS) entry which is preliminary data.</text>
</comment>
<dbReference type="SMART" id="SM00028">
    <property type="entry name" value="TPR"/>
    <property type="match status" value="4"/>
</dbReference>
<evidence type="ECO:0000256" key="3">
    <source>
        <dbReference type="PROSITE-ProRule" id="PRU00339"/>
    </source>
</evidence>
<proteinExistence type="predicted"/>
<keyword evidence="1" id="KW-0677">Repeat</keyword>